<evidence type="ECO:0000313" key="2">
    <source>
        <dbReference type="Proteomes" id="UP000800097"/>
    </source>
</evidence>
<dbReference type="EMBL" id="ML986531">
    <property type="protein sequence ID" value="KAF2271886.1"/>
    <property type="molecule type" value="Genomic_DNA"/>
</dbReference>
<proteinExistence type="predicted"/>
<dbReference type="AlphaFoldDB" id="A0A6A6J8C0"/>
<keyword evidence="2" id="KW-1185">Reference proteome</keyword>
<gene>
    <name evidence="1" type="ORF">EI97DRAFT_366464</name>
</gene>
<dbReference type="GeneID" id="54548207"/>
<reference evidence="1" key="1">
    <citation type="journal article" date="2020" name="Stud. Mycol.">
        <title>101 Dothideomycetes genomes: a test case for predicting lifestyles and emergence of pathogens.</title>
        <authorList>
            <person name="Haridas S."/>
            <person name="Albert R."/>
            <person name="Binder M."/>
            <person name="Bloem J."/>
            <person name="Labutti K."/>
            <person name="Salamov A."/>
            <person name="Andreopoulos B."/>
            <person name="Baker S."/>
            <person name="Barry K."/>
            <person name="Bills G."/>
            <person name="Bluhm B."/>
            <person name="Cannon C."/>
            <person name="Castanera R."/>
            <person name="Culley D."/>
            <person name="Daum C."/>
            <person name="Ezra D."/>
            <person name="Gonzalez J."/>
            <person name="Henrissat B."/>
            <person name="Kuo A."/>
            <person name="Liang C."/>
            <person name="Lipzen A."/>
            <person name="Lutzoni F."/>
            <person name="Magnuson J."/>
            <person name="Mondo S."/>
            <person name="Nolan M."/>
            <person name="Ohm R."/>
            <person name="Pangilinan J."/>
            <person name="Park H.-J."/>
            <person name="Ramirez L."/>
            <person name="Alfaro M."/>
            <person name="Sun H."/>
            <person name="Tritt A."/>
            <person name="Yoshinaga Y."/>
            <person name="Zwiers L.-H."/>
            <person name="Turgeon B."/>
            <person name="Goodwin S."/>
            <person name="Spatafora J."/>
            <person name="Crous P."/>
            <person name="Grigoriev I."/>
        </authorList>
    </citation>
    <scope>NUCLEOTIDE SEQUENCE</scope>
    <source>
        <strain evidence="1">CBS 379.55</strain>
    </source>
</reference>
<feature type="non-terminal residue" evidence="1">
    <location>
        <position position="1"/>
    </location>
</feature>
<feature type="non-terminal residue" evidence="1">
    <location>
        <position position="238"/>
    </location>
</feature>
<evidence type="ECO:0008006" key="3">
    <source>
        <dbReference type="Google" id="ProtNLM"/>
    </source>
</evidence>
<name>A0A6A6J8C0_WESOR</name>
<dbReference type="RefSeq" id="XP_033649425.1">
    <property type="nucleotide sequence ID" value="XM_033795032.1"/>
</dbReference>
<protein>
    <recommendedName>
        <fullName evidence="3">Glycosyltransferase family 25 protein</fullName>
    </recommendedName>
</protein>
<sequence>NATLDFQEIIYLSMPYRTDRQDQLSLIAAVSGLKLTMLPGVPHANAWRYIIDNDIQSALIIEDDVDWDVNIKDIMGLMNWQLRYNNTIRWGAGNVQQGWNEDCPYAGCDWDELFVGQCDGKHNPERLDLHSVFPDPNSDKLENMPDWVQKDMTEVWNLTESEGIRVLSATFQPICLMGYGVSRMGAMRMLYRIGGWLPFQDPVDLEIARRTAEGGLSGYTLTPPAFTSWRVGGSQDSD</sequence>
<dbReference type="Proteomes" id="UP000800097">
    <property type="component" value="Unassembled WGS sequence"/>
</dbReference>
<evidence type="ECO:0000313" key="1">
    <source>
        <dbReference type="EMBL" id="KAF2271886.1"/>
    </source>
</evidence>
<accession>A0A6A6J8C0</accession>
<organism evidence="1 2">
    <name type="scientific">Westerdykella ornata</name>
    <dbReference type="NCBI Taxonomy" id="318751"/>
    <lineage>
        <taxon>Eukaryota</taxon>
        <taxon>Fungi</taxon>
        <taxon>Dikarya</taxon>
        <taxon>Ascomycota</taxon>
        <taxon>Pezizomycotina</taxon>
        <taxon>Dothideomycetes</taxon>
        <taxon>Pleosporomycetidae</taxon>
        <taxon>Pleosporales</taxon>
        <taxon>Sporormiaceae</taxon>
        <taxon>Westerdykella</taxon>
    </lineage>
</organism>
<dbReference type="OrthoDB" id="47375at2759"/>